<dbReference type="PANTHER" id="PTHR43538">
    <property type="entry name" value="ALPHA-IPM SYNTHASE/HOMOCITRATE SYNTHASE"/>
    <property type="match status" value="1"/>
</dbReference>
<dbReference type="GO" id="GO:0003852">
    <property type="term" value="F:2-isopropylmalate synthase activity"/>
    <property type="evidence" value="ECO:0007669"/>
    <property type="project" value="InterPro"/>
</dbReference>
<dbReference type="STRING" id="1797533.A2731_00355"/>
<dbReference type="SMART" id="SM00917">
    <property type="entry name" value="LeuA_dimer"/>
    <property type="match status" value="1"/>
</dbReference>
<evidence type="ECO:0000256" key="1">
    <source>
        <dbReference type="ARBA" id="ARBA00006154"/>
    </source>
</evidence>
<evidence type="ECO:0000256" key="2">
    <source>
        <dbReference type="ARBA" id="ARBA00022605"/>
    </source>
</evidence>
<feature type="domain" description="Pyruvate carboxyltransferase" evidence="8">
    <location>
        <begin position="12"/>
        <end position="291"/>
    </location>
</feature>
<dbReference type="SUPFAM" id="SSF110921">
    <property type="entry name" value="2-isopropylmalate synthase LeuA, allosteric (dimerisation) domain"/>
    <property type="match status" value="1"/>
</dbReference>
<evidence type="ECO:0000313" key="10">
    <source>
        <dbReference type="Proteomes" id="UP000176241"/>
    </source>
</evidence>
<dbReference type="Gene3D" id="3.20.20.70">
    <property type="entry name" value="Aldolase class I"/>
    <property type="match status" value="1"/>
</dbReference>
<evidence type="ECO:0000256" key="3">
    <source>
        <dbReference type="ARBA" id="ARBA00022624"/>
    </source>
</evidence>
<keyword evidence="2" id="KW-0028">Amino-acid biosynthesis</keyword>
<evidence type="ECO:0000256" key="6">
    <source>
        <dbReference type="ARBA" id="ARBA00029440"/>
    </source>
</evidence>
<evidence type="ECO:0000313" key="9">
    <source>
        <dbReference type="EMBL" id="OGY44984.1"/>
    </source>
</evidence>
<evidence type="ECO:0000256" key="5">
    <source>
        <dbReference type="ARBA" id="ARBA00023304"/>
    </source>
</evidence>
<dbReference type="InterPro" id="IPR005675">
    <property type="entry name" value="Citramal_synthase"/>
</dbReference>
<keyword evidence="3" id="KW-0412">Isoleucine biosynthesis</keyword>
<gene>
    <name evidence="9" type="ORF">A2731_00355</name>
</gene>
<dbReference type="EMBL" id="MHIC01000020">
    <property type="protein sequence ID" value="OGY44984.1"/>
    <property type="molecule type" value="Genomic_DNA"/>
</dbReference>
<dbReference type="Pfam" id="PF00682">
    <property type="entry name" value="HMGL-like"/>
    <property type="match status" value="1"/>
</dbReference>
<comment type="similarity">
    <text evidence="1">Belongs to the alpha-IPM synthase/homocitrate synthase family.</text>
</comment>
<sequence>MSIVLPQSVGEVKLFDTTFRDGFQQGGDMQMSDDDALKTLRRLDEMGVHYAEIAFGGAHKFGADLIQAASKLSFGQLKLAVFGRTRKAKTAVKDHPDIQKILAAEVPVGVLVCKSRLVDVLKSLQTWPEENLAMIADSVQYLKSAGLEVILDLEHSMDAVCGRGGYGEKISEDDARLNLSYFWEVVDRGLVAGADSIVICDTTGGASPEEVAELFDRLTSDYPGVEFGFHGHNDNDLATANSRAAILHGARQIHLVINGHGERCGNSNACSLIPRLQLKDGIPLVTLEALQQITSLSRATANALNRDPSDRAPFVGNFAFGTMAGMHAAPEAEDSSGVRRNPGEYFQCQPEAVGNTPFIGVNRQSGASNIMAFSKAVGVPLNGAQAKEFGKRFKEIIEAGGFEISRTSFILACRQVCGDHQEFFQIGDFEVTSTCVSGLLRNKAEIRVSANGQPEEHIVANGDGPVDALAKAFCKALGQFYPAIKQVHLGGFNLLALNVKEQETGALVRVLAEFTCNGCSWETVGVSTNSNEAALKALIDGYRWFLQEIAPQFKKEVAETTAKTAG</sequence>
<evidence type="ECO:0000259" key="8">
    <source>
        <dbReference type="PROSITE" id="PS50991"/>
    </source>
</evidence>
<organism evidence="9 10">
    <name type="scientific">Candidatus Buchananbacteria bacterium RIFCSPHIGHO2_01_FULL_39_8</name>
    <dbReference type="NCBI Taxonomy" id="1797533"/>
    <lineage>
        <taxon>Bacteria</taxon>
        <taxon>Candidatus Buchananiibacteriota</taxon>
    </lineage>
</organism>
<dbReference type="SUPFAM" id="SSF51569">
    <property type="entry name" value="Aldolase"/>
    <property type="match status" value="1"/>
</dbReference>
<evidence type="ECO:0000256" key="4">
    <source>
        <dbReference type="ARBA" id="ARBA00022679"/>
    </source>
</evidence>
<comment type="catalytic activity">
    <reaction evidence="7">
        <text>pyruvate + acetyl-CoA + H2O = (3R)-citramalate + CoA + H(+)</text>
        <dbReference type="Rhea" id="RHEA:19045"/>
        <dbReference type="ChEBI" id="CHEBI:15361"/>
        <dbReference type="ChEBI" id="CHEBI:15377"/>
        <dbReference type="ChEBI" id="CHEBI:15378"/>
        <dbReference type="ChEBI" id="CHEBI:30934"/>
        <dbReference type="ChEBI" id="CHEBI:57287"/>
        <dbReference type="ChEBI" id="CHEBI:57288"/>
        <dbReference type="EC" id="2.3.3.21"/>
    </reaction>
</comment>
<accession>A0A1G1XYH1</accession>
<dbReference type="PROSITE" id="PS50991">
    <property type="entry name" value="PYR_CT"/>
    <property type="match status" value="1"/>
</dbReference>
<dbReference type="GO" id="GO:0009097">
    <property type="term" value="P:isoleucine biosynthetic process"/>
    <property type="evidence" value="ECO:0007669"/>
    <property type="project" value="UniProtKB-KW"/>
</dbReference>
<proteinExistence type="inferred from homology"/>
<dbReference type="InterPro" id="IPR013709">
    <property type="entry name" value="2-isopropylmalate_synth_dimer"/>
</dbReference>
<dbReference type="PANTHER" id="PTHR43538:SF1">
    <property type="entry name" value="(R)-CITRAMALATE SYNTHASE"/>
    <property type="match status" value="1"/>
</dbReference>
<dbReference type="GO" id="GO:0043714">
    <property type="term" value="F:(R)-citramalate synthase activity"/>
    <property type="evidence" value="ECO:0007669"/>
    <property type="project" value="UniProtKB-EC"/>
</dbReference>
<dbReference type="InterPro" id="IPR036230">
    <property type="entry name" value="LeuA_allosteric_dom_sf"/>
</dbReference>
<dbReference type="InterPro" id="IPR013785">
    <property type="entry name" value="Aldolase_TIM"/>
</dbReference>
<dbReference type="Gene3D" id="3.30.160.270">
    <property type="match status" value="1"/>
</dbReference>
<reference evidence="9 10" key="1">
    <citation type="journal article" date="2016" name="Nat. Commun.">
        <title>Thousands of microbial genomes shed light on interconnected biogeochemical processes in an aquifer system.</title>
        <authorList>
            <person name="Anantharaman K."/>
            <person name="Brown C.T."/>
            <person name="Hug L.A."/>
            <person name="Sharon I."/>
            <person name="Castelle C.J."/>
            <person name="Probst A.J."/>
            <person name="Thomas B.C."/>
            <person name="Singh A."/>
            <person name="Wilkins M.J."/>
            <person name="Karaoz U."/>
            <person name="Brodie E.L."/>
            <person name="Williams K.H."/>
            <person name="Hubbard S.S."/>
            <person name="Banfield J.F."/>
        </authorList>
    </citation>
    <scope>NUCLEOTIDE SEQUENCE [LARGE SCALE GENOMIC DNA]</scope>
</reference>
<dbReference type="AlphaFoldDB" id="A0A1G1XYH1"/>
<dbReference type="GO" id="GO:0009098">
    <property type="term" value="P:L-leucine biosynthetic process"/>
    <property type="evidence" value="ECO:0007669"/>
    <property type="project" value="InterPro"/>
</dbReference>
<comment type="caution">
    <text evidence="9">The sequence shown here is derived from an EMBL/GenBank/DDBJ whole genome shotgun (WGS) entry which is preliminary data.</text>
</comment>
<keyword evidence="4" id="KW-0808">Transferase</keyword>
<dbReference type="InterPro" id="IPR000891">
    <property type="entry name" value="PYR_CT"/>
</dbReference>
<dbReference type="Proteomes" id="UP000176241">
    <property type="component" value="Unassembled WGS sequence"/>
</dbReference>
<keyword evidence="5" id="KW-0100">Branched-chain amino acid biosynthesis</keyword>
<dbReference type="Pfam" id="PF08502">
    <property type="entry name" value="LeuA_dimer"/>
    <property type="match status" value="1"/>
</dbReference>
<evidence type="ECO:0000256" key="7">
    <source>
        <dbReference type="ARBA" id="ARBA00048263"/>
    </source>
</evidence>
<name>A0A1G1XYH1_9BACT</name>
<comment type="pathway">
    <text evidence="6">Amino-acid biosynthesis.</text>
</comment>
<protein>
    <recommendedName>
        <fullName evidence="8">Pyruvate carboxyltransferase domain-containing protein</fullName>
    </recommendedName>
</protein>